<evidence type="ECO:0000259" key="1">
    <source>
        <dbReference type="Pfam" id="PF01926"/>
    </source>
</evidence>
<gene>
    <name evidence="2" type="ORF">P691DRAFT_334987</name>
</gene>
<proteinExistence type="predicted"/>
<name>A0A9P5X844_9AGAR</name>
<dbReference type="InterPro" id="IPR045058">
    <property type="entry name" value="GIMA/IAN/Toc"/>
</dbReference>
<dbReference type="Proteomes" id="UP000807342">
    <property type="component" value="Unassembled WGS sequence"/>
</dbReference>
<reference evidence="2" key="1">
    <citation type="submission" date="2020-11" db="EMBL/GenBank/DDBJ databases">
        <authorList>
            <consortium name="DOE Joint Genome Institute"/>
            <person name="Ahrendt S."/>
            <person name="Riley R."/>
            <person name="Andreopoulos W."/>
            <person name="Labutti K."/>
            <person name="Pangilinan J."/>
            <person name="Ruiz-Duenas F.J."/>
            <person name="Barrasa J.M."/>
            <person name="Sanchez-Garcia M."/>
            <person name="Camarero S."/>
            <person name="Miyauchi S."/>
            <person name="Serrano A."/>
            <person name="Linde D."/>
            <person name="Babiker R."/>
            <person name="Drula E."/>
            <person name="Ayuso-Fernandez I."/>
            <person name="Pacheco R."/>
            <person name="Padilla G."/>
            <person name="Ferreira P."/>
            <person name="Barriuso J."/>
            <person name="Kellner H."/>
            <person name="Castanera R."/>
            <person name="Alfaro M."/>
            <person name="Ramirez L."/>
            <person name="Pisabarro A.G."/>
            <person name="Kuo A."/>
            <person name="Tritt A."/>
            <person name="Lipzen A."/>
            <person name="He G."/>
            <person name="Yan M."/>
            <person name="Ng V."/>
            <person name="Cullen D."/>
            <person name="Martin F."/>
            <person name="Rosso M.-N."/>
            <person name="Henrissat B."/>
            <person name="Hibbett D."/>
            <person name="Martinez A.T."/>
            <person name="Grigoriev I.V."/>
        </authorList>
    </citation>
    <scope>NUCLEOTIDE SEQUENCE</scope>
    <source>
        <strain evidence="2">MF-IS2</strain>
    </source>
</reference>
<accession>A0A9P5X844</accession>
<dbReference type="AlphaFoldDB" id="A0A9P5X844"/>
<dbReference type="Gene3D" id="3.40.50.300">
    <property type="entry name" value="P-loop containing nucleotide triphosphate hydrolases"/>
    <property type="match status" value="2"/>
</dbReference>
<sequence length="450" mass="49839">MSSEGFTDRSGSSFILVLGVAGSGKSTFIRDSLGGSVDNEPPAVTSAIQEHQHQVSIQGKRLILVDTPGTNSSKDILADIQEWMGSEAISFDYIHGIVFLHPIDLNRADMRTTQQILDKLLGTGKGFLYRRVVLVTSLWPTDEIPEALKVKYTNREALLQEQLWGPLLKKGATVQRYDGAPGSSSRIIESLLSAPEPDRGVRAQGVREYDVGGRLSESKNAYHVPELHTPRWMSFRSFFKSHAGKRVIVLLGPSGSGKSSFVAHVTGRKVKIGDGPSPCTTRLKIYEKHLQSGNVIVIDTPGYDIGDGDVLELLGEWFNAQNRWNGTLKRQEEVKPSAFLFFHRISDARTSSIARAYSSTFRTAFTERDMPLDRIHVATTMWDQERGVGDTREMELKSGLWAGDLRDESYHRLEQGGDSALSLFDALVEHRFDTGVPLPHSLRSAEGTTK</sequence>
<dbReference type="SUPFAM" id="SSF52540">
    <property type="entry name" value="P-loop containing nucleoside triphosphate hydrolases"/>
    <property type="match status" value="2"/>
</dbReference>
<dbReference type="OrthoDB" id="3147752at2759"/>
<organism evidence="2 3">
    <name type="scientific">Macrolepiota fuliginosa MF-IS2</name>
    <dbReference type="NCBI Taxonomy" id="1400762"/>
    <lineage>
        <taxon>Eukaryota</taxon>
        <taxon>Fungi</taxon>
        <taxon>Dikarya</taxon>
        <taxon>Basidiomycota</taxon>
        <taxon>Agaricomycotina</taxon>
        <taxon>Agaricomycetes</taxon>
        <taxon>Agaricomycetidae</taxon>
        <taxon>Agaricales</taxon>
        <taxon>Agaricineae</taxon>
        <taxon>Agaricaceae</taxon>
        <taxon>Macrolepiota</taxon>
    </lineage>
</organism>
<dbReference type="InterPro" id="IPR006073">
    <property type="entry name" value="GTP-bd"/>
</dbReference>
<protein>
    <recommendedName>
        <fullName evidence="1">G domain-containing protein</fullName>
    </recommendedName>
</protein>
<dbReference type="PANTHER" id="PTHR10903:SF184">
    <property type="entry name" value="GTP-BINDING PROTEIN A"/>
    <property type="match status" value="1"/>
</dbReference>
<feature type="domain" description="G" evidence="1">
    <location>
        <begin position="15"/>
        <end position="106"/>
    </location>
</feature>
<dbReference type="InterPro" id="IPR027417">
    <property type="entry name" value="P-loop_NTPase"/>
</dbReference>
<keyword evidence="3" id="KW-1185">Reference proteome</keyword>
<dbReference type="Pfam" id="PF01926">
    <property type="entry name" value="MMR_HSR1"/>
    <property type="match status" value="2"/>
</dbReference>
<dbReference type="PANTHER" id="PTHR10903">
    <property type="entry name" value="GTPASE, IMAP FAMILY MEMBER-RELATED"/>
    <property type="match status" value="1"/>
</dbReference>
<dbReference type="GO" id="GO:0005525">
    <property type="term" value="F:GTP binding"/>
    <property type="evidence" value="ECO:0007669"/>
    <property type="project" value="InterPro"/>
</dbReference>
<feature type="domain" description="G" evidence="1">
    <location>
        <begin position="248"/>
        <end position="311"/>
    </location>
</feature>
<evidence type="ECO:0000313" key="3">
    <source>
        <dbReference type="Proteomes" id="UP000807342"/>
    </source>
</evidence>
<evidence type="ECO:0000313" key="2">
    <source>
        <dbReference type="EMBL" id="KAF9444541.1"/>
    </source>
</evidence>
<dbReference type="EMBL" id="MU151367">
    <property type="protein sequence ID" value="KAF9444541.1"/>
    <property type="molecule type" value="Genomic_DNA"/>
</dbReference>
<comment type="caution">
    <text evidence="2">The sequence shown here is derived from an EMBL/GenBank/DDBJ whole genome shotgun (WGS) entry which is preliminary data.</text>
</comment>
<dbReference type="CDD" id="cd00882">
    <property type="entry name" value="Ras_like_GTPase"/>
    <property type="match status" value="2"/>
</dbReference>